<evidence type="ECO:0000256" key="10">
    <source>
        <dbReference type="ARBA" id="ARBA00023237"/>
    </source>
</evidence>
<evidence type="ECO:0000256" key="8">
    <source>
        <dbReference type="ARBA" id="ARBA00023114"/>
    </source>
</evidence>
<keyword evidence="14" id="KW-1185">Reference proteome</keyword>
<dbReference type="InterPro" id="IPR050298">
    <property type="entry name" value="Gram-neg_bact_OMP"/>
</dbReference>
<comment type="caution">
    <text evidence="13">The sequence shown here is derived from an EMBL/GenBank/DDBJ whole genome shotgun (WGS) entry which is preliminary data.</text>
</comment>
<feature type="signal peptide" evidence="11">
    <location>
        <begin position="1"/>
        <end position="22"/>
    </location>
</feature>
<feature type="chain" id="PRO_5046393295" evidence="11">
    <location>
        <begin position="23"/>
        <end position="330"/>
    </location>
</feature>
<keyword evidence="8" id="KW-0626">Porin</keyword>
<evidence type="ECO:0000256" key="1">
    <source>
        <dbReference type="ARBA" id="ARBA00004571"/>
    </source>
</evidence>
<evidence type="ECO:0000256" key="5">
    <source>
        <dbReference type="ARBA" id="ARBA00022692"/>
    </source>
</evidence>
<evidence type="ECO:0000256" key="4">
    <source>
        <dbReference type="ARBA" id="ARBA00022452"/>
    </source>
</evidence>
<organism evidence="13 14">
    <name type="scientific">Marinobacter xestospongiae</name>
    <dbReference type="NCBI Taxonomy" id="994319"/>
    <lineage>
        <taxon>Bacteria</taxon>
        <taxon>Pseudomonadati</taxon>
        <taxon>Pseudomonadota</taxon>
        <taxon>Gammaproteobacteria</taxon>
        <taxon>Pseudomonadales</taxon>
        <taxon>Marinobacteraceae</taxon>
        <taxon>Marinobacter</taxon>
    </lineage>
</organism>
<comment type="subcellular location">
    <subcellularLocation>
        <location evidence="1">Cell outer membrane</location>
        <topology evidence="1">Multi-pass membrane protein</topology>
    </subcellularLocation>
</comment>
<gene>
    <name evidence="13" type="ORF">RYS15_07305</name>
</gene>
<reference evidence="13 14" key="1">
    <citation type="submission" date="2023-10" db="EMBL/GenBank/DDBJ databases">
        <title>Characteristics and mechanism of a salt-tolerant marine origin heterotrophic nitrifying- aerobic denitrifying bacteria Marinobacter xestospongiae HN1.</title>
        <authorList>
            <person name="Qi R."/>
        </authorList>
    </citation>
    <scope>NUCLEOTIDE SEQUENCE [LARGE SCALE GENOMIC DNA]</scope>
    <source>
        <strain evidence="13 14">HN1</strain>
    </source>
</reference>
<keyword evidence="3" id="KW-0813">Transport</keyword>
<keyword evidence="4" id="KW-1134">Transmembrane beta strand</keyword>
<dbReference type="InterPro" id="IPR023614">
    <property type="entry name" value="Porin_dom_sf"/>
</dbReference>
<evidence type="ECO:0000256" key="2">
    <source>
        <dbReference type="ARBA" id="ARBA00011233"/>
    </source>
</evidence>
<dbReference type="Pfam" id="PF13609">
    <property type="entry name" value="Porin_4"/>
    <property type="match status" value="1"/>
</dbReference>
<evidence type="ECO:0000256" key="11">
    <source>
        <dbReference type="SAM" id="SignalP"/>
    </source>
</evidence>
<evidence type="ECO:0000313" key="13">
    <source>
        <dbReference type="EMBL" id="MDV2078485.1"/>
    </source>
</evidence>
<dbReference type="Gene3D" id="2.40.160.10">
    <property type="entry name" value="Porin"/>
    <property type="match status" value="1"/>
</dbReference>
<dbReference type="PANTHER" id="PTHR34501">
    <property type="entry name" value="PROTEIN YDDL-RELATED"/>
    <property type="match status" value="1"/>
</dbReference>
<feature type="domain" description="Porin" evidence="12">
    <location>
        <begin position="12"/>
        <end position="312"/>
    </location>
</feature>
<evidence type="ECO:0000256" key="7">
    <source>
        <dbReference type="ARBA" id="ARBA00023065"/>
    </source>
</evidence>
<accession>A0ABU3VWG1</accession>
<evidence type="ECO:0000256" key="3">
    <source>
        <dbReference type="ARBA" id="ARBA00022448"/>
    </source>
</evidence>
<keyword evidence="9" id="KW-0472">Membrane</keyword>
<dbReference type="InterPro" id="IPR033900">
    <property type="entry name" value="Gram_neg_porin_domain"/>
</dbReference>
<dbReference type="RefSeq" id="WP_227173888.1">
    <property type="nucleotide sequence ID" value="NZ_BAABBC010000009.1"/>
</dbReference>
<evidence type="ECO:0000256" key="6">
    <source>
        <dbReference type="ARBA" id="ARBA00022729"/>
    </source>
</evidence>
<keyword evidence="7" id="KW-0406">Ion transport</keyword>
<name>A0ABU3VWG1_9GAMM</name>
<sequence>MKKQLLALAIGSLVALPSVALADKGPTVYGKVNVSYENADNGTDDAWELNSNASRLGVKGALDLDVNNLEAIYKAEFEISVDDGDKKGQTFAQRNIYGGFAHASAGTLIAGKFDTPLKASQGKIDQFGDLGGDLKHVMGGDERVSDIVQYSTPTFADALQLNFAFVPGEDAGGEDDGPADAFSGSLVYETDMIYAAIAYDSEMETEIFDLGDDAKADTLRLGAKAKLDIFEIGAMYQMSETSDEVEGVSYEDNAFLLSAAVKLDRWKLKAQYGLNDLDQSDDEVTLMAVGADYKLAKNSKVFGYFSQVEEDKGDLEDSTFGIGFEHKFSM</sequence>
<keyword evidence="10" id="KW-0998">Cell outer membrane</keyword>
<dbReference type="PANTHER" id="PTHR34501:SF9">
    <property type="entry name" value="MAJOR OUTER MEMBRANE PROTEIN P.IA"/>
    <property type="match status" value="1"/>
</dbReference>
<dbReference type="EMBL" id="JAWIIJ010000004">
    <property type="protein sequence ID" value="MDV2078485.1"/>
    <property type="molecule type" value="Genomic_DNA"/>
</dbReference>
<evidence type="ECO:0000313" key="14">
    <source>
        <dbReference type="Proteomes" id="UP001269819"/>
    </source>
</evidence>
<keyword evidence="6 11" id="KW-0732">Signal</keyword>
<evidence type="ECO:0000259" key="12">
    <source>
        <dbReference type="Pfam" id="PF13609"/>
    </source>
</evidence>
<dbReference type="SUPFAM" id="SSF56935">
    <property type="entry name" value="Porins"/>
    <property type="match status" value="1"/>
</dbReference>
<dbReference type="Proteomes" id="UP001269819">
    <property type="component" value="Unassembled WGS sequence"/>
</dbReference>
<protein>
    <submittedName>
        <fullName evidence="13">Porin</fullName>
    </submittedName>
</protein>
<keyword evidence="5" id="KW-0812">Transmembrane</keyword>
<evidence type="ECO:0000256" key="9">
    <source>
        <dbReference type="ARBA" id="ARBA00023136"/>
    </source>
</evidence>
<dbReference type="CDD" id="cd00342">
    <property type="entry name" value="gram_neg_porins"/>
    <property type="match status" value="1"/>
</dbReference>
<proteinExistence type="predicted"/>
<comment type="subunit">
    <text evidence="2">Homotrimer.</text>
</comment>